<feature type="chain" id="PRO_5037692112" description="Secreted protein" evidence="1">
    <location>
        <begin position="24"/>
        <end position="105"/>
    </location>
</feature>
<evidence type="ECO:0008006" key="4">
    <source>
        <dbReference type="Google" id="ProtNLM"/>
    </source>
</evidence>
<keyword evidence="3" id="KW-1185">Reference proteome</keyword>
<dbReference type="EMBL" id="JAHQCW010000006">
    <property type="protein sequence ID" value="MBU9735951.1"/>
    <property type="molecule type" value="Genomic_DNA"/>
</dbReference>
<dbReference type="AlphaFoldDB" id="A0A949K3G9"/>
<dbReference type="RefSeq" id="WP_238720945.1">
    <property type="nucleotide sequence ID" value="NZ_JAHQCW010000006.1"/>
</dbReference>
<feature type="signal peptide" evidence="1">
    <location>
        <begin position="1"/>
        <end position="23"/>
    </location>
</feature>
<sequence>MKKIISAIVAVGIITTLTISAFAAERHNTPDSNVPDEAKPALTEISEGLDPLATAEDHLDKEDANYRGVRLVEDGGEYLSDIGEGLSATDTVKDPIGNLVPPARQ</sequence>
<keyword evidence="1" id="KW-0732">Signal</keyword>
<reference evidence="2" key="1">
    <citation type="submission" date="2021-06" db="EMBL/GenBank/DDBJ databases">
        <title>Description of novel taxa of the family Lachnospiraceae.</title>
        <authorList>
            <person name="Chaplin A.V."/>
            <person name="Sokolova S.R."/>
            <person name="Pikina A.P."/>
            <person name="Korzhanova M."/>
            <person name="Belova V."/>
            <person name="Korostin D."/>
            <person name="Efimov B.A."/>
        </authorList>
    </citation>
    <scope>NUCLEOTIDE SEQUENCE</scope>
    <source>
        <strain evidence="2">ASD5720</strain>
    </source>
</reference>
<evidence type="ECO:0000256" key="1">
    <source>
        <dbReference type="SAM" id="SignalP"/>
    </source>
</evidence>
<accession>A0A949K3G9</accession>
<dbReference type="Proteomes" id="UP000712157">
    <property type="component" value="Unassembled WGS sequence"/>
</dbReference>
<evidence type="ECO:0000313" key="2">
    <source>
        <dbReference type="EMBL" id="MBU9735951.1"/>
    </source>
</evidence>
<comment type="caution">
    <text evidence="2">The sequence shown here is derived from an EMBL/GenBank/DDBJ whole genome shotgun (WGS) entry which is preliminary data.</text>
</comment>
<organism evidence="2 3">
    <name type="scientific">Diplocloster agilis</name>
    <dbReference type="NCBI Taxonomy" id="2850323"/>
    <lineage>
        <taxon>Bacteria</taxon>
        <taxon>Bacillati</taxon>
        <taxon>Bacillota</taxon>
        <taxon>Clostridia</taxon>
        <taxon>Lachnospirales</taxon>
        <taxon>Lachnospiraceae</taxon>
        <taxon>Diplocloster</taxon>
    </lineage>
</organism>
<protein>
    <recommendedName>
        <fullName evidence="4">Secreted protein</fullName>
    </recommendedName>
</protein>
<evidence type="ECO:0000313" key="3">
    <source>
        <dbReference type="Proteomes" id="UP000712157"/>
    </source>
</evidence>
<gene>
    <name evidence="2" type="ORF">KTH89_05335</name>
</gene>
<proteinExistence type="predicted"/>
<name>A0A949K3G9_9FIRM</name>